<name>A0A1I7UJD2_9PELO</name>
<feature type="transmembrane region" description="Helical" evidence="6">
    <location>
        <begin position="34"/>
        <end position="58"/>
    </location>
</feature>
<dbReference type="InterPro" id="IPR007271">
    <property type="entry name" value="Nuc_sug_transpt"/>
</dbReference>
<dbReference type="GO" id="GO:0015165">
    <property type="term" value="F:pyrimidine nucleotide-sugar transmembrane transporter activity"/>
    <property type="evidence" value="ECO:0007669"/>
    <property type="project" value="InterPro"/>
</dbReference>
<keyword evidence="2" id="KW-0762">Sugar transport</keyword>
<evidence type="ECO:0000256" key="5">
    <source>
        <dbReference type="ARBA" id="ARBA00023136"/>
    </source>
</evidence>
<evidence type="ECO:0000256" key="3">
    <source>
        <dbReference type="ARBA" id="ARBA00022692"/>
    </source>
</evidence>
<sequence length="203" mass="23179">MRYLDNLYKSMASAVSIILVVVLSMLIFPDVFVGMYFVLGTICVVLAVLAVGPEGLLASGRVTRLEPRGLPFHPRLGQSQEEEPDLTSMSSASLRLCLDRICRNNSTETLYCLCFKIFNKICRNNSTETLYCLCFKIFNKICRNNSTETLYCLCFQIFNKICRNNSTKTLYCLCFQIFNKICRNNSTDTLLEETHEASLREPR</sequence>
<organism evidence="7 8">
    <name type="scientific">Caenorhabditis tropicalis</name>
    <dbReference type="NCBI Taxonomy" id="1561998"/>
    <lineage>
        <taxon>Eukaryota</taxon>
        <taxon>Metazoa</taxon>
        <taxon>Ecdysozoa</taxon>
        <taxon>Nematoda</taxon>
        <taxon>Chromadorea</taxon>
        <taxon>Rhabditida</taxon>
        <taxon>Rhabditina</taxon>
        <taxon>Rhabditomorpha</taxon>
        <taxon>Rhabditoidea</taxon>
        <taxon>Rhabditidae</taxon>
        <taxon>Peloderinae</taxon>
        <taxon>Caenorhabditis</taxon>
    </lineage>
</organism>
<dbReference type="WBParaSite" id="Csp11.Scaffold629.g9912.t1">
    <property type="protein sequence ID" value="Csp11.Scaffold629.g9912.t1"/>
    <property type="gene ID" value="Csp11.Scaffold629.g9912"/>
</dbReference>
<keyword evidence="3 6" id="KW-0812">Transmembrane</keyword>
<evidence type="ECO:0000313" key="8">
    <source>
        <dbReference type="WBParaSite" id="Csp11.Scaffold629.g9912.t1"/>
    </source>
</evidence>
<evidence type="ECO:0000256" key="2">
    <source>
        <dbReference type="ARBA" id="ARBA00022597"/>
    </source>
</evidence>
<evidence type="ECO:0000256" key="6">
    <source>
        <dbReference type="SAM" id="Phobius"/>
    </source>
</evidence>
<evidence type="ECO:0000256" key="1">
    <source>
        <dbReference type="ARBA" id="ARBA00004141"/>
    </source>
</evidence>
<keyword evidence="2" id="KW-0813">Transport</keyword>
<dbReference type="GO" id="GO:0000139">
    <property type="term" value="C:Golgi membrane"/>
    <property type="evidence" value="ECO:0007669"/>
    <property type="project" value="InterPro"/>
</dbReference>
<dbReference type="eggNOG" id="KOG2234">
    <property type="taxonomic scope" value="Eukaryota"/>
</dbReference>
<evidence type="ECO:0000256" key="4">
    <source>
        <dbReference type="ARBA" id="ARBA00022989"/>
    </source>
</evidence>
<reference evidence="8" key="1">
    <citation type="submission" date="2016-11" db="UniProtKB">
        <authorList>
            <consortium name="WormBaseParasite"/>
        </authorList>
    </citation>
    <scope>IDENTIFICATION</scope>
</reference>
<keyword evidence="4 6" id="KW-1133">Transmembrane helix</keyword>
<protein>
    <submittedName>
        <fullName evidence="8">Uncharacterized protein</fullName>
    </submittedName>
</protein>
<keyword evidence="7" id="KW-1185">Reference proteome</keyword>
<accession>A0A1I7UJD2</accession>
<dbReference type="Proteomes" id="UP000095282">
    <property type="component" value="Unplaced"/>
</dbReference>
<comment type="subcellular location">
    <subcellularLocation>
        <location evidence="1">Membrane</location>
        <topology evidence="1">Multi-pass membrane protein</topology>
    </subcellularLocation>
</comment>
<dbReference type="Pfam" id="PF04142">
    <property type="entry name" value="Nuc_sug_transp"/>
    <property type="match status" value="1"/>
</dbReference>
<feature type="transmembrane region" description="Helical" evidence="6">
    <location>
        <begin position="7"/>
        <end position="28"/>
    </location>
</feature>
<evidence type="ECO:0000313" key="7">
    <source>
        <dbReference type="Proteomes" id="UP000095282"/>
    </source>
</evidence>
<dbReference type="STRING" id="1561998.A0A1I7UJD2"/>
<dbReference type="AlphaFoldDB" id="A0A1I7UJD2"/>
<proteinExistence type="predicted"/>
<keyword evidence="5 6" id="KW-0472">Membrane</keyword>